<dbReference type="Proteomes" id="UP000507470">
    <property type="component" value="Unassembled WGS sequence"/>
</dbReference>
<dbReference type="OrthoDB" id="6165053at2759"/>
<dbReference type="AlphaFoldDB" id="A0A6J8F4S3"/>
<feature type="region of interest" description="Disordered" evidence="1">
    <location>
        <begin position="46"/>
        <end position="65"/>
    </location>
</feature>
<evidence type="ECO:0000256" key="1">
    <source>
        <dbReference type="SAM" id="MobiDB-lite"/>
    </source>
</evidence>
<accession>A0A6J8F4S3</accession>
<reference evidence="2 3" key="1">
    <citation type="submission" date="2020-06" db="EMBL/GenBank/DDBJ databases">
        <authorList>
            <person name="Li R."/>
            <person name="Bekaert M."/>
        </authorList>
    </citation>
    <scope>NUCLEOTIDE SEQUENCE [LARGE SCALE GENOMIC DNA]</scope>
    <source>
        <strain evidence="3">wild</strain>
    </source>
</reference>
<proteinExistence type="predicted"/>
<evidence type="ECO:0000313" key="3">
    <source>
        <dbReference type="Proteomes" id="UP000507470"/>
    </source>
</evidence>
<name>A0A6J8F4S3_MYTCO</name>
<protein>
    <submittedName>
        <fullName evidence="2">Uncharacterized protein</fullName>
    </submittedName>
</protein>
<feature type="compositionally biased region" description="Polar residues" evidence="1">
    <location>
        <begin position="237"/>
        <end position="272"/>
    </location>
</feature>
<feature type="region of interest" description="Disordered" evidence="1">
    <location>
        <begin position="237"/>
        <end position="286"/>
    </location>
</feature>
<keyword evidence="3" id="KW-1185">Reference proteome</keyword>
<gene>
    <name evidence="2" type="ORF">MCOR_58383</name>
</gene>
<feature type="compositionally biased region" description="Basic residues" evidence="1">
    <location>
        <begin position="273"/>
        <end position="286"/>
    </location>
</feature>
<sequence length="286" mass="31697">MNQTMRNEILGVNEELVSKCSNRPSENPIDISSSIEYSREINVTSKSPTSYTSANNQHLSTNGDNVNEISTTQLGFSSGKIKSQTYYFTTHALTLVNDEVSNRYPTTTEYTNFNPVTQSTTTHTINPTNAVYVSKTLTSTDIKQTGHFITTDIITSIRMAQQSIVSSTENNTIKNTVIVDIIGCFIDRTDKKIIEIERNEILGANEELVSKCSNRPSENSIDISSSIEYSREINVTSKSPTSYTSANNQHLSTNGDNVNEISTTQLGFSSGKSNRKHITSQRMHLP</sequence>
<evidence type="ECO:0000313" key="2">
    <source>
        <dbReference type="EMBL" id="CAC5426696.1"/>
    </source>
</evidence>
<organism evidence="2 3">
    <name type="scientific">Mytilus coruscus</name>
    <name type="common">Sea mussel</name>
    <dbReference type="NCBI Taxonomy" id="42192"/>
    <lineage>
        <taxon>Eukaryota</taxon>
        <taxon>Metazoa</taxon>
        <taxon>Spiralia</taxon>
        <taxon>Lophotrochozoa</taxon>
        <taxon>Mollusca</taxon>
        <taxon>Bivalvia</taxon>
        <taxon>Autobranchia</taxon>
        <taxon>Pteriomorphia</taxon>
        <taxon>Mytilida</taxon>
        <taxon>Mytiloidea</taxon>
        <taxon>Mytilidae</taxon>
        <taxon>Mytilinae</taxon>
        <taxon>Mytilus</taxon>
    </lineage>
</organism>
<dbReference type="EMBL" id="CACVKT020010444">
    <property type="protein sequence ID" value="CAC5426696.1"/>
    <property type="molecule type" value="Genomic_DNA"/>
</dbReference>